<dbReference type="Gene3D" id="1.25.40.720">
    <property type="entry name" value="Telomere length regulation protein 2, C-terminal domain"/>
    <property type="match status" value="2"/>
</dbReference>
<dbReference type="EMBL" id="BMAW01092770">
    <property type="protein sequence ID" value="GFS56892.1"/>
    <property type="molecule type" value="Genomic_DNA"/>
</dbReference>
<evidence type="ECO:0000313" key="7">
    <source>
        <dbReference type="EMBL" id="GFS56892.1"/>
    </source>
</evidence>
<accession>A0A8X6ITA4</accession>
<name>A0A8X6ITA4_NEPPI</name>
<dbReference type="AlphaFoldDB" id="A0A8X6ITA4"/>
<reference evidence="7" key="1">
    <citation type="submission" date="2020-08" db="EMBL/GenBank/DDBJ databases">
        <title>Multicomponent nature underlies the extraordinary mechanical properties of spider dragline silk.</title>
        <authorList>
            <person name="Kono N."/>
            <person name="Nakamura H."/>
            <person name="Mori M."/>
            <person name="Yoshida Y."/>
            <person name="Ohtoshi R."/>
            <person name="Malay A.D."/>
            <person name="Moran D.A.P."/>
            <person name="Tomita M."/>
            <person name="Numata K."/>
            <person name="Arakawa K."/>
        </authorList>
    </citation>
    <scope>NUCLEOTIDE SEQUENCE</scope>
</reference>
<evidence type="ECO:0000256" key="3">
    <source>
        <dbReference type="ARBA" id="ARBA00022490"/>
    </source>
</evidence>
<dbReference type="Pfam" id="PF25320">
    <property type="entry name" value="TELO2_ARM"/>
    <property type="match status" value="1"/>
</dbReference>
<dbReference type="InterPro" id="IPR057348">
    <property type="entry name" value="TELO2_ARM"/>
</dbReference>
<dbReference type="GO" id="GO:0005829">
    <property type="term" value="C:cytosol"/>
    <property type="evidence" value="ECO:0007669"/>
    <property type="project" value="TreeGrafter"/>
</dbReference>
<dbReference type="GO" id="GO:0051083">
    <property type="term" value="P:'de novo' cotranslational protein folding"/>
    <property type="evidence" value="ECO:0007669"/>
    <property type="project" value="TreeGrafter"/>
</dbReference>
<evidence type="ECO:0000256" key="2">
    <source>
        <dbReference type="ARBA" id="ARBA00006133"/>
    </source>
</evidence>
<evidence type="ECO:0000259" key="5">
    <source>
        <dbReference type="Pfam" id="PF10193"/>
    </source>
</evidence>
<evidence type="ECO:0000259" key="6">
    <source>
        <dbReference type="Pfam" id="PF25320"/>
    </source>
</evidence>
<dbReference type="InterPro" id="IPR038528">
    <property type="entry name" value="TEL2_C_sf"/>
</dbReference>
<proteinExistence type="inferred from homology"/>
<evidence type="ECO:0000256" key="4">
    <source>
        <dbReference type="SAM" id="MobiDB-lite"/>
    </source>
</evidence>
<dbReference type="PANTHER" id="PTHR15830:SF10">
    <property type="entry name" value="TELOMERE LENGTH REGULATION PROTEIN TEL2 HOMOLOG"/>
    <property type="match status" value="1"/>
</dbReference>
<dbReference type="Pfam" id="PF10193">
    <property type="entry name" value="Telomere_reg-2"/>
    <property type="match status" value="1"/>
</dbReference>
<sequence length="838" mass="96847">MTTTESSDELYIATAEIKNHFSGSLKNSDRNYKWFLLKDYSAKYLDSDNISLKLLTSYNCITSALLDSLKPTLFTEKWQEDVYNNIFIHGIHHEAFMILVRKFAESIESYQQQKLLSLLKRFLCEKSLTHMILHQCQRSGIWDPEYAMLSKTWNDLIMFLTSLPERIANKTKGQMHKIFCAECYVPLLMSSVIKVLTSIHVKITQNHNCTLEFLGKLIGKLCVHGHSELVVRRLFMELVIHCENDYVWRKLVQNLITKMPFCSLEFFITQLLFTIPWYGYLDWILGEEGMKNEKLKCILTTKLLFIRHFKKEIILQNIIGYFAIVDSRRPIFWTIFSSLVMNWADESALRHQNFEQQKYLASALIICSGWLKEIKEISNAKALLDKVLHGTMIRIGNSEQNIRNLAMIVGNLVVLSVDSNGPQLSFEEIMDKETFENFKKLLIIPSKPGKDSTFMEEVNCFKEIESKTDKKKDQAVGKSTIESSNKISEIESDDDLEPYDTSNDISQELTKHPFYLNDCLLGLIEQENQEWFEQCLRHAENLIESNADKVHEVAVEMAKVMLHLEDKYTFPDFVTMRHRILVSLTVHCPVLVADYLTSQFYEDNYNIRQRLDILQVIGDSSQQLSQPKSSVKKIEPRNLHSAEKVPASAEKIWRTIIDQRVVAKTRHITKTKKNLSPERLENRFASVAGYFFFPLMSKYDKTTKMLKLFGEDSYVLGQLVYTLGAVMHAATNIPICEKMGHALLEFLTDVRNHQDVFVREACIFAIAAVYMSVPGYLLFSNEMTFCILESKEWLQSIIDNDSETNCQIKATYALSLILHIIENEMPLVSDLLSTAKNM</sequence>
<evidence type="ECO:0000313" key="8">
    <source>
        <dbReference type="Proteomes" id="UP000887013"/>
    </source>
</evidence>
<keyword evidence="8" id="KW-1185">Reference proteome</keyword>
<dbReference type="OrthoDB" id="4033880at2759"/>
<dbReference type="InterPro" id="IPR051970">
    <property type="entry name" value="TEL2_Regulation"/>
</dbReference>
<feature type="domain" description="TELO2 ARM repeat" evidence="6">
    <location>
        <begin position="330"/>
        <end position="422"/>
    </location>
</feature>
<feature type="domain" description="Telomere length regulation protein conserved" evidence="5">
    <location>
        <begin position="513"/>
        <end position="620"/>
    </location>
</feature>
<dbReference type="GO" id="GO:0051879">
    <property type="term" value="F:Hsp90 protein binding"/>
    <property type="evidence" value="ECO:0007669"/>
    <property type="project" value="TreeGrafter"/>
</dbReference>
<comment type="caution">
    <text evidence="7">The sequence shown here is derived from an EMBL/GenBank/DDBJ whole genome shotgun (WGS) entry which is preliminary data.</text>
</comment>
<dbReference type="Proteomes" id="UP000887013">
    <property type="component" value="Unassembled WGS sequence"/>
</dbReference>
<dbReference type="PANTHER" id="PTHR15830">
    <property type="entry name" value="TELOMERE LENGTH REGULATION PROTEIN TEL2 FAMILY MEMBER"/>
    <property type="match status" value="1"/>
</dbReference>
<organism evidence="7 8">
    <name type="scientific">Nephila pilipes</name>
    <name type="common">Giant wood spider</name>
    <name type="synonym">Nephila maculata</name>
    <dbReference type="NCBI Taxonomy" id="299642"/>
    <lineage>
        <taxon>Eukaryota</taxon>
        <taxon>Metazoa</taxon>
        <taxon>Ecdysozoa</taxon>
        <taxon>Arthropoda</taxon>
        <taxon>Chelicerata</taxon>
        <taxon>Arachnida</taxon>
        <taxon>Araneae</taxon>
        <taxon>Araneomorphae</taxon>
        <taxon>Entelegynae</taxon>
        <taxon>Araneoidea</taxon>
        <taxon>Nephilidae</taxon>
        <taxon>Nephila</taxon>
    </lineage>
</organism>
<evidence type="ECO:0000256" key="1">
    <source>
        <dbReference type="ARBA" id="ARBA00004496"/>
    </source>
</evidence>
<comment type="similarity">
    <text evidence="2">Belongs to the TEL2 family.</text>
</comment>
<protein>
    <submittedName>
        <fullName evidence="7">Telomere length regulation protein TEL2 homolog</fullName>
    </submittedName>
</protein>
<dbReference type="InterPro" id="IPR019337">
    <property type="entry name" value="Telomere_length_regulation_dom"/>
</dbReference>
<keyword evidence="3" id="KW-0963">Cytoplasm</keyword>
<comment type="subcellular location">
    <subcellularLocation>
        <location evidence="1">Cytoplasm</location>
    </subcellularLocation>
</comment>
<gene>
    <name evidence="7" type="primary">telo2</name>
    <name evidence="7" type="ORF">NPIL_395471</name>
</gene>
<dbReference type="FunFam" id="1.25.40.720:FF:000001">
    <property type="entry name" value="Telomere length regulation protein TEL2"/>
    <property type="match status" value="1"/>
</dbReference>
<dbReference type="GO" id="GO:0042162">
    <property type="term" value="F:telomeric DNA binding"/>
    <property type="evidence" value="ECO:0007669"/>
    <property type="project" value="TreeGrafter"/>
</dbReference>
<feature type="region of interest" description="Disordered" evidence="4">
    <location>
        <begin position="483"/>
        <end position="503"/>
    </location>
</feature>